<keyword evidence="2" id="KW-0479">Metal-binding</keyword>
<dbReference type="Proteomes" id="UP001157418">
    <property type="component" value="Unassembled WGS sequence"/>
</dbReference>
<feature type="region of interest" description="Disordered" evidence="9">
    <location>
        <begin position="1"/>
        <end position="31"/>
    </location>
</feature>
<feature type="domain" description="C2H2-type" evidence="10">
    <location>
        <begin position="32"/>
        <end position="59"/>
    </location>
</feature>
<dbReference type="AlphaFoldDB" id="A0AAU9P9F4"/>
<dbReference type="PROSITE" id="PS00028">
    <property type="entry name" value="ZINC_FINGER_C2H2_1"/>
    <property type="match status" value="1"/>
</dbReference>
<evidence type="ECO:0000313" key="12">
    <source>
        <dbReference type="Proteomes" id="UP001157418"/>
    </source>
</evidence>
<feature type="region of interest" description="Disordered" evidence="9">
    <location>
        <begin position="63"/>
        <end position="114"/>
    </location>
</feature>
<dbReference type="GO" id="GO:0008270">
    <property type="term" value="F:zinc ion binding"/>
    <property type="evidence" value="ECO:0007669"/>
    <property type="project" value="UniProtKB-KW"/>
</dbReference>
<evidence type="ECO:0000256" key="1">
    <source>
        <dbReference type="ARBA" id="ARBA00004123"/>
    </source>
</evidence>
<dbReference type="PANTHER" id="PTHR45801">
    <property type="entry name" value="OS07G0101800 PROTEIN"/>
    <property type="match status" value="1"/>
</dbReference>
<comment type="subcellular location">
    <subcellularLocation>
        <location evidence="1">Nucleus</location>
    </subcellularLocation>
</comment>
<name>A0AAU9P9F4_9ASTR</name>
<keyword evidence="3 8" id="KW-0863">Zinc-finger</keyword>
<evidence type="ECO:0000256" key="2">
    <source>
        <dbReference type="ARBA" id="ARBA00022723"/>
    </source>
</evidence>
<dbReference type="GO" id="GO:0005634">
    <property type="term" value="C:nucleus"/>
    <property type="evidence" value="ECO:0007669"/>
    <property type="project" value="UniProtKB-SubCell"/>
</dbReference>
<proteinExistence type="predicted"/>
<dbReference type="PROSITE" id="PS50157">
    <property type="entry name" value="ZINC_FINGER_C2H2_2"/>
    <property type="match status" value="1"/>
</dbReference>
<keyword evidence="12" id="KW-1185">Reference proteome</keyword>
<keyword evidence="7" id="KW-0539">Nucleus</keyword>
<dbReference type="Gene3D" id="3.30.160.60">
    <property type="entry name" value="Classic Zinc Finger"/>
    <property type="match status" value="1"/>
</dbReference>
<evidence type="ECO:0000259" key="10">
    <source>
        <dbReference type="PROSITE" id="PS50157"/>
    </source>
</evidence>
<dbReference type="InterPro" id="IPR036236">
    <property type="entry name" value="Znf_C2H2_sf"/>
</dbReference>
<dbReference type="SMART" id="SM00355">
    <property type="entry name" value="ZnF_C2H2"/>
    <property type="match status" value="1"/>
</dbReference>
<feature type="compositionally biased region" description="Low complexity" evidence="9">
    <location>
        <begin position="69"/>
        <end position="81"/>
    </location>
</feature>
<evidence type="ECO:0000256" key="6">
    <source>
        <dbReference type="ARBA" id="ARBA00023163"/>
    </source>
</evidence>
<dbReference type="SUPFAM" id="SSF57667">
    <property type="entry name" value="beta-beta-alpha zinc fingers"/>
    <property type="match status" value="1"/>
</dbReference>
<organism evidence="11 12">
    <name type="scientific">Lactuca virosa</name>
    <dbReference type="NCBI Taxonomy" id="75947"/>
    <lineage>
        <taxon>Eukaryota</taxon>
        <taxon>Viridiplantae</taxon>
        <taxon>Streptophyta</taxon>
        <taxon>Embryophyta</taxon>
        <taxon>Tracheophyta</taxon>
        <taxon>Spermatophyta</taxon>
        <taxon>Magnoliopsida</taxon>
        <taxon>eudicotyledons</taxon>
        <taxon>Gunneridae</taxon>
        <taxon>Pentapetalae</taxon>
        <taxon>asterids</taxon>
        <taxon>campanulids</taxon>
        <taxon>Asterales</taxon>
        <taxon>Asteraceae</taxon>
        <taxon>Cichorioideae</taxon>
        <taxon>Cichorieae</taxon>
        <taxon>Lactucinae</taxon>
        <taxon>Lactuca</taxon>
    </lineage>
</organism>
<evidence type="ECO:0000256" key="8">
    <source>
        <dbReference type="PROSITE-ProRule" id="PRU00042"/>
    </source>
</evidence>
<keyword evidence="5" id="KW-0805">Transcription regulation</keyword>
<dbReference type="PANTHER" id="PTHR45801:SF117">
    <property type="entry name" value="OS07G0417400 PROTEIN"/>
    <property type="match status" value="1"/>
</dbReference>
<evidence type="ECO:0000256" key="9">
    <source>
        <dbReference type="SAM" id="MobiDB-lite"/>
    </source>
</evidence>
<evidence type="ECO:0000256" key="4">
    <source>
        <dbReference type="ARBA" id="ARBA00022833"/>
    </source>
</evidence>
<accession>A0AAU9P9F4</accession>
<evidence type="ECO:0000256" key="3">
    <source>
        <dbReference type="ARBA" id="ARBA00022771"/>
    </source>
</evidence>
<keyword evidence="4" id="KW-0862">Zinc</keyword>
<evidence type="ECO:0000256" key="5">
    <source>
        <dbReference type="ARBA" id="ARBA00023015"/>
    </source>
</evidence>
<gene>
    <name evidence="11" type="ORF">LVIROSA_LOCUS32443</name>
</gene>
<dbReference type="EMBL" id="CAKMRJ010005523">
    <property type="protein sequence ID" value="CAH1446776.1"/>
    <property type="molecule type" value="Genomic_DNA"/>
</dbReference>
<comment type="caution">
    <text evidence="11">The sequence shown here is derived from an EMBL/GenBank/DDBJ whole genome shotgun (WGS) entry which is preliminary data.</text>
</comment>
<dbReference type="InterPro" id="IPR013087">
    <property type="entry name" value="Znf_C2H2_type"/>
</dbReference>
<reference evidence="11 12" key="1">
    <citation type="submission" date="2022-01" db="EMBL/GenBank/DDBJ databases">
        <authorList>
            <person name="Xiong W."/>
            <person name="Schranz E."/>
        </authorList>
    </citation>
    <scope>NUCLEOTIDE SEQUENCE [LARGE SCALE GENOMIC DNA]</scope>
</reference>
<keyword evidence="6" id="KW-0804">Transcription</keyword>
<dbReference type="Pfam" id="PF13912">
    <property type="entry name" value="zf-C2H2_6"/>
    <property type="match status" value="1"/>
</dbReference>
<evidence type="ECO:0000256" key="7">
    <source>
        <dbReference type="ARBA" id="ARBA00023242"/>
    </source>
</evidence>
<sequence length="142" mass="15681">MEPNHSTPENSDDAITSTTTTVEEQHQQSRSYECTFCKRGFTNAQALGGHMNIHRKHKATLAFSPPPNAATTTTTINSFSNSGQGKNKPLRLFGDGSHDSRNNHQDNVMKDPTSPAHEVDLELRLGQVESPGNKITTTRKFF</sequence>
<feature type="compositionally biased region" description="Basic and acidic residues" evidence="9">
    <location>
        <begin position="96"/>
        <end position="109"/>
    </location>
</feature>
<protein>
    <recommendedName>
        <fullName evidence="10">C2H2-type domain-containing protein</fullName>
    </recommendedName>
</protein>
<dbReference type="InterPro" id="IPR052426">
    <property type="entry name" value="Plant_dev_regulator"/>
</dbReference>
<evidence type="ECO:0000313" key="11">
    <source>
        <dbReference type="EMBL" id="CAH1446776.1"/>
    </source>
</evidence>